<gene>
    <name evidence="2" type="ORF">CIB84_003541</name>
</gene>
<evidence type="ECO:0000256" key="1">
    <source>
        <dbReference type="SAM" id="Phobius"/>
    </source>
</evidence>
<reference evidence="2 3" key="1">
    <citation type="submission" date="2018-01" db="EMBL/GenBank/DDBJ databases">
        <title>Comparison of the Chinese Bamboo Partridge and Red Junglefowl genome sequences highlights the importance of demography in genome evolution.</title>
        <authorList>
            <person name="Tiley G.P."/>
            <person name="Kimball R.T."/>
            <person name="Braun E.L."/>
            <person name="Burleigh J.G."/>
        </authorList>
    </citation>
    <scope>NUCLEOTIDE SEQUENCE [LARGE SCALE GENOMIC DNA]</scope>
    <source>
        <strain evidence="2">RTK389</strain>
        <tissue evidence="2">Blood</tissue>
    </source>
</reference>
<keyword evidence="3" id="KW-1185">Reference proteome</keyword>
<keyword evidence="1" id="KW-0472">Membrane</keyword>
<dbReference type="AlphaFoldDB" id="A0A2P4T8L1"/>
<dbReference type="EMBL" id="PPHD01005162">
    <property type="protein sequence ID" value="POI32706.1"/>
    <property type="molecule type" value="Genomic_DNA"/>
</dbReference>
<keyword evidence="1" id="KW-0812">Transmembrane</keyword>
<evidence type="ECO:0000313" key="2">
    <source>
        <dbReference type="EMBL" id="POI32706.1"/>
    </source>
</evidence>
<feature type="transmembrane region" description="Helical" evidence="1">
    <location>
        <begin position="48"/>
        <end position="68"/>
    </location>
</feature>
<comment type="caution">
    <text evidence="2">The sequence shown here is derived from an EMBL/GenBank/DDBJ whole genome shotgun (WGS) entry which is preliminary data.</text>
</comment>
<dbReference type="Proteomes" id="UP000237246">
    <property type="component" value="Unassembled WGS sequence"/>
</dbReference>
<dbReference type="OrthoDB" id="377733at2759"/>
<protein>
    <recommendedName>
        <fullName evidence="4">P-type ATPase N-terminal domain-containing protein</fullName>
    </recommendedName>
</protein>
<evidence type="ECO:0000313" key="3">
    <source>
        <dbReference type="Proteomes" id="UP000237246"/>
    </source>
</evidence>
<keyword evidence="1" id="KW-1133">Transmembrane helix</keyword>
<sequence>MCAVTPVEDTSRIINLVGCNGRSHPLDPVSLAATDVYRRQRRWQQQQLKVANLYFLFLAVLNWVPLVEAFQKEITMLPLIAVLTITALKDGLEDYSKYKMDKQINNLITKVYSR</sequence>
<dbReference type="InterPro" id="IPR023298">
    <property type="entry name" value="ATPase_P-typ_TM_dom_sf"/>
</dbReference>
<organism evidence="2 3">
    <name type="scientific">Bambusicola thoracicus</name>
    <name type="common">Chinese bamboo-partridge</name>
    <name type="synonym">Perdix thoracica</name>
    <dbReference type="NCBI Taxonomy" id="9083"/>
    <lineage>
        <taxon>Eukaryota</taxon>
        <taxon>Metazoa</taxon>
        <taxon>Chordata</taxon>
        <taxon>Craniata</taxon>
        <taxon>Vertebrata</taxon>
        <taxon>Euteleostomi</taxon>
        <taxon>Archelosauria</taxon>
        <taxon>Archosauria</taxon>
        <taxon>Dinosauria</taxon>
        <taxon>Saurischia</taxon>
        <taxon>Theropoda</taxon>
        <taxon>Coelurosauria</taxon>
        <taxon>Aves</taxon>
        <taxon>Neognathae</taxon>
        <taxon>Galloanserae</taxon>
        <taxon>Galliformes</taxon>
        <taxon>Phasianidae</taxon>
        <taxon>Perdicinae</taxon>
        <taxon>Bambusicola</taxon>
    </lineage>
</organism>
<evidence type="ECO:0008006" key="4">
    <source>
        <dbReference type="Google" id="ProtNLM"/>
    </source>
</evidence>
<proteinExistence type="predicted"/>
<accession>A0A2P4T8L1</accession>
<dbReference type="GO" id="GO:0045332">
    <property type="term" value="P:phospholipid translocation"/>
    <property type="evidence" value="ECO:0007669"/>
    <property type="project" value="TreeGrafter"/>
</dbReference>
<dbReference type="GO" id="GO:0140326">
    <property type="term" value="F:ATPase-coupled intramembrane lipid transporter activity"/>
    <property type="evidence" value="ECO:0007669"/>
    <property type="project" value="TreeGrafter"/>
</dbReference>
<dbReference type="SUPFAM" id="SSF81665">
    <property type="entry name" value="Calcium ATPase, transmembrane domain M"/>
    <property type="match status" value="1"/>
</dbReference>
<dbReference type="PANTHER" id="PTHR24092">
    <property type="entry name" value="PROBABLE PHOSPHOLIPID-TRANSPORTING ATPASE"/>
    <property type="match status" value="1"/>
</dbReference>
<dbReference type="GO" id="GO:0005886">
    <property type="term" value="C:plasma membrane"/>
    <property type="evidence" value="ECO:0007669"/>
    <property type="project" value="TreeGrafter"/>
</dbReference>
<dbReference type="PANTHER" id="PTHR24092:SF84">
    <property type="entry name" value="PHOSPHOLIPID-TRANSPORTING ATPASE VD"/>
    <property type="match status" value="1"/>
</dbReference>
<name>A0A2P4T8L1_BAMTH</name>